<evidence type="ECO:0000313" key="2">
    <source>
        <dbReference type="Proteomes" id="UP000011864"/>
    </source>
</evidence>
<dbReference type="AlphaFoldDB" id="K7A125"/>
<sequence>MPSDTTTISCNHIEAEKISYLERAECFLTKLIDCTEGVFSKVKLVLLNTLGVGTTA</sequence>
<dbReference type="PATRIC" id="fig|1129794.4.peg.3483"/>
<reference evidence="1 2" key="1">
    <citation type="journal article" date="2013" name="Genome Announc.">
        <title>Complete Genome Sequence of Glaciecola psychrophila Strain 170T.</title>
        <authorList>
            <person name="Yin J."/>
            <person name="Chen J."/>
            <person name="Liu G."/>
            <person name="Yu Y."/>
            <person name="Song L."/>
            <person name="Wang X."/>
            <person name="Qu X."/>
        </authorList>
    </citation>
    <scope>NUCLEOTIDE SEQUENCE [LARGE SCALE GENOMIC DNA]</scope>
    <source>
        <strain evidence="1 2">170</strain>
    </source>
</reference>
<keyword evidence="2" id="KW-1185">Reference proteome</keyword>
<accession>K7A125</accession>
<protein>
    <submittedName>
        <fullName evidence="1">Uncharacterized protein</fullName>
    </submittedName>
</protein>
<gene>
    <name evidence="1" type="ORF">C427_3501</name>
</gene>
<dbReference type="Proteomes" id="UP000011864">
    <property type="component" value="Chromosome"/>
</dbReference>
<proteinExistence type="predicted"/>
<organism evidence="1 2">
    <name type="scientific">Paraglaciecola psychrophila 170</name>
    <dbReference type="NCBI Taxonomy" id="1129794"/>
    <lineage>
        <taxon>Bacteria</taxon>
        <taxon>Pseudomonadati</taxon>
        <taxon>Pseudomonadota</taxon>
        <taxon>Gammaproteobacteria</taxon>
        <taxon>Alteromonadales</taxon>
        <taxon>Alteromonadaceae</taxon>
        <taxon>Paraglaciecola</taxon>
    </lineage>
</organism>
<dbReference type="HOGENOM" id="CLU_3010172_0_0_6"/>
<name>K7A125_9ALTE</name>
<dbReference type="EMBL" id="CP003837">
    <property type="protein sequence ID" value="AGH45610.1"/>
    <property type="molecule type" value="Genomic_DNA"/>
</dbReference>
<dbReference type="STRING" id="1129794.C427_3501"/>
<evidence type="ECO:0000313" key="1">
    <source>
        <dbReference type="EMBL" id="AGH45610.1"/>
    </source>
</evidence>
<dbReference type="KEGG" id="gps:C427_3501"/>